<dbReference type="Gene3D" id="3.30.450.20">
    <property type="entry name" value="PAS domain"/>
    <property type="match status" value="1"/>
</dbReference>
<dbReference type="RefSeq" id="WP_380187344.1">
    <property type="nucleotide sequence ID" value="NZ_JBHTBQ010000012.1"/>
</dbReference>
<dbReference type="EMBL" id="JBHTBQ010000012">
    <property type="protein sequence ID" value="MFC7419709.1"/>
    <property type="molecule type" value="Genomic_DNA"/>
</dbReference>
<dbReference type="NCBIfam" id="TIGR00229">
    <property type="entry name" value="sensory_box"/>
    <property type="match status" value="1"/>
</dbReference>
<dbReference type="SMART" id="SM00267">
    <property type="entry name" value="GGDEF"/>
    <property type="match status" value="1"/>
</dbReference>
<proteinExistence type="predicted"/>
<keyword evidence="1" id="KW-0812">Transmembrane</keyword>
<dbReference type="PANTHER" id="PTHR46663">
    <property type="entry name" value="DIGUANYLATE CYCLASE DGCT-RELATED"/>
    <property type="match status" value="1"/>
</dbReference>
<reference evidence="7" key="1">
    <citation type="journal article" date="2019" name="Int. J. Syst. Evol. Microbiol.">
        <title>The Global Catalogue of Microorganisms (GCM) 10K type strain sequencing project: providing services to taxonomists for standard genome sequencing and annotation.</title>
        <authorList>
            <consortium name="The Broad Institute Genomics Platform"/>
            <consortium name="The Broad Institute Genome Sequencing Center for Infectious Disease"/>
            <person name="Wu L."/>
            <person name="Ma J."/>
        </authorList>
    </citation>
    <scope>NUCLEOTIDE SEQUENCE [LARGE SCALE GENOMIC DNA]</scope>
    <source>
        <strain evidence="7">CCUG 62945</strain>
    </source>
</reference>
<dbReference type="PROSITE" id="PS50112">
    <property type="entry name" value="PAS"/>
    <property type="match status" value="1"/>
</dbReference>
<dbReference type="Pfam" id="PF13426">
    <property type="entry name" value="PAS_9"/>
    <property type="match status" value="1"/>
</dbReference>
<dbReference type="InterPro" id="IPR015168">
    <property type="entry name" value="SsuA/THI5"/>
</dbReference>
<dbReference type="InterPro" id="IPR029787">
    <property type="entry name" value="Nucleotide_cyclase"/>
</dbReference>
<dbReference type="Proteomes" id="UP001596473">
    <property type="component" value="Unassembled WGS sequence"/>
</dbReference>
<dbReference type="SUPFAM" id="SSF53850">
    <property type="entry name" value="Periplasmic binding protein-like II"/>
    <property type="match status" value="1"/>
</dbReference>
<dbReference type="InterPro" id="IPR043128">
    <property type="entry name" value="Rev_trsase/Diguanyl_cyclase"/>
</dbReference>
<feature type="domain" description="PAS" evidence="3">
    <location>
        <begin position="359"/>
        <end position="430"/>
    </location>
</feature>
<evidence type="ECO:0000259" key="5">
    <source>
        <dbReference type="PROSITE" id="PS50887"/>
    </source>
</evidence>
<comment type="caution">
    <text evidence="6">The sequence shown here is derived from an EMBL/GenBank/DDBJ whole genome shotgun (WGS) entry which is preliminary data.</text>
</comment>
<dbReference type="InterPro" id="IPR001610">
    <property type="entry name" value="PAC"/>
</dbReference>
<organism evidence="6 7">
    <name type="scientific">Iodobacter arcticus</name>
    <dbReference type="NCBI Taxonomy" id="590593"/>
    <lineage>
        <taxon>Bacteria</taxon>
        <taxon>Pseudomonadati</taxon>
        <taxon>Pseudomonadota</taxon>
        <taxon>Betaproteobacteria</taxon>
        <taxon>Neisseriales</taxon>
        <taxon>Chitinibacteraceae</taxon>
        <taxon>Iodobacter</taxon>
    </lineage>
</organism>
<dbReference type="PANTHER" id="PTHR46663:SF3">
    <property type="entry name" value="SLL0267 PROTEIN"/>
    <property type="match status" value="1"/>
</dbReference>
<dbReference type="SUPFAM" id="SSF55073">
    <property type="entry name" value="Nucleotide cyclase"/>
    <property type="match status" value="1"/>
</dbReference>
<keyword evidence="2" id="KW-0732">Signal</keyword>
<accession>A0ABW2QXA8</accession>
<evidence type="ECO:0000259" key="4">
    <source>
        <dbReference type="PROSITE" id="PS50113"/>
    </source>
</evidence>
<evidence type="ECO:0000259" key="3">
    <source>
        <dbReference type="PROSITE" id="PS50112"/>
    </source>
</evidence>
<dbReference type="CDD" id="cd01949">
    <property type="entry name" value="GGDEF"/>
    <property type="match status" value="1"/>
</dbReference>
<feature type="chain" id="PRO_5045221445" evidence="2">
    <location>
        <begin position="21"/>
        <end position="654"/>
    </location>
</feature>
<keyword evidence="1" id="KW-0472">Membrane</keyword>
<feature type="domain" description="GGDEF" evidence="5">
    <location>
        <begin position="516"/>
        <end position="649"/>
    </location>
</feature>
<evidence type="ECO:0000256" key="2">
    <source>
        <dbReference type="SAM" id="SignalP"/>
    </source>
</evidence>
<keyword evidence="1" id="KW-1133">Transmembrane helix</keyword>
<dbReference type="CDD" id="cd00130">
    <property type="entry name" value="PAS"/>
    <property type="match status" value="1"/>
</dbReference>
<keyword evidence="7" id="KW-1185">Reference proteome</keyword>
<gene>
    <name evidence="6" type="ORF">ACFQNF_07425</name>
</gene>
<dbReference type="Pfam" id="PF09084">
    <property type="entry name" value="NMT1"/>
    <property type="match status" value="1"/>
</dbReference>
<dbReference type="SMART" id="SM00091">
    <property type="entry name" value="PAS"/>
    <property type="match status" value="1"/>
</dbReference>
<name>A0ABW2QXA8_9NEIS</name>
<dbReference type="Gene3D" id="3.40.190.10">
    <property type="entry name" value="Periplasmic binding protein-like II"/>
    <property type="match status" value="2"/>
</dbReference>
<dbReference type="SUPFAM" id="SSF55785">
    <property type="entry name" value="PYP-like sensor domain (PAS domain)"/>
    <property type="match status" value="1"/>
</dbReference>
<feature type="signal peptide" evidence="2">
    <location>
        <begin position="1"/>
        <end position="20"/>
    </location>
</feature>
<evidence type="ECO:0000313" key="7">
    <source>
        <dbReference type="Proteomes" id="UP001596473"/>
    </source>
</evidence>
<dbReference type="InterPro" id="IPR000700">
    <property type="entry name" value="PAS-assoc_C"/>
</dbReference>
<dbReference type="PROSITE" id="PS50887">
    <property type="entry name" value="GGDEF"/>
    <property type="match status" value="1"/>
</dbReference>
<sequence length="654" mass="73163">MKFFLIQLLCVLLTLPHAVANEGVTLQLKWEHAFQFAGYYVAKEKGYYEQAGLNVEIKEAQPGVDPLLEVVSGRADFATGTSSLLLARKAGKPVVVLGVIFQHSPYVLIALEKKPLQTIHDLNDKRIMIEPLSEELLAYLKREGIALDSLKLLAHNFKTDALIGGGVDAISAYLTNEPFILDQAGVKYQIYTPRSAGIDFYGDNLFTSEQQIKQHPERVKAFRAASLRGWEYAMANPDEVIQLILRKYSKHKSQAQLEFEAAQMIALMRTDLIAVGYMNLGRWRHIADTYAEIGMLPNHFSLDGFLYEASPRADLSWIYSLLWIALSLLALVGLIALYIHHLNGRLAKSLAEGLLTEQRLKIFSTAIEQSPTPVLITGPNWVIQYVNPKFSEETGYLAAETLGRTPTFLRSEVTDESAYKEMCSHLLQGQRWEGELQTRRKSGEIYWEEVHVGPVKDSEGKTTHYVAMLLDINERKKIHQRLAHSAHYDMLTQLPNRILLFERVNQALARAKRNQTRLALLFFDLDKFKLVNDIHGHAIGDLLLEDAAKRMLGGLRDSDSVGRIGGDEFMVLLPEISSESDASAVAEKIRESLNQPFLLDGKMLVISSCIGIALFPEHGAEVAELTKNADEAMYQAKSLGGNRVSFFVPASGPN</sequence>
<dbReference type="InterPro" id="IPR000014">
    <property type="entry name" value="PAS"/>
</dbReference>
<evidence type="ECO:0000256" key="1">
    <source>
        <dbReference type="SAM" id="Phobius"/>
    </source>
</evidence>
<dbReference type="Pfam" id="PF00990">
    <property type="entry name" value="GGDEF"/>
    <property type="match status" value="1"/>
</dbReference>
<dbReference type="InterPro" id="IPR052163">
    <property type="entry name" value="DGC-Regulatory_Protein"/>
</dbReference>
<dbReference type="InterPro" id="IPR000160">
    <property type="entry name" value="GGDEF_dom"/>
</dbReference>
<dbReference type="PROSITE" id="PS50113">
    <property type="entry name" value="PAC"/>
    <property type="match status" value="1"/>
</dbReference>
<protein>
    <submittedName>
        <fullName evidence="6">ABC transporter substrate-binding protein</fullName>
    </submittedName>
</protein>
<dbReference type="NCBIfam" id="TIGR00254">
    <property type="entry name" value="GGDEF"/>
    <property type="match status" value="1"/>
</dbReference>
<evidence type="ECO:0000313" key="6">
    <source>
        <dbReference type="EMBL" id="MFC7419709.1"/>
    </source>
</evidence>
<dbReference type="InterPro" id="IPR035965">
    <property type="entry name" value="PAS-like_dom_sf"/>
</dbReference>
<dbReference type="SMART" id="SM00086">
    <property type="entry name" value="PAC"/>
    <property type="match status" value="1"/>
</dbReference>
<feature type="transmembrane region" description="Helical" evidence="1">
    <location>
        <begin position="317"/>
        <end position="339"/>
    </location>
</feature>
<dbReference type="Gene3D" id="3.30.70.270">
    <property type="match status" value="1"/>
</dbReference>
<feature type="domain" description="PAC" evidence="4">
    <location>
        <begin position="432"/>
        <end position="484"/>
    </location>
</feature>